<evidence type="ECO:0000259" key="2">
    <source>
        <dbReference type="Pfam" id="PF03732"/>
    </source>
</evidence>
<accession>A0A6L2MJA5</accession>
<feature type="domain" description="Retrotransposon gag" evidence="2">
    <location>
        <begin position="104"/>
        <end position="162"/>
    </location>
</feature>
<dbReference type="InterPro" id="IPR005162">
    <property type="entry name" value="Retrotrans_gag_dom"/>
</dbReference>
<dbReference type="Gene3D" id="2.40.70.10">
    <property type="entry name" value="Acid Proteases"/>
    <property type="match status" value="1"/>
</dbReference>
<evidence type="ECO:0000256" key="1">
    <source>
        <dbReference type="SAM" id="Coils"/>
    </source>
</evidence>
<organism evidence="3">
    <name type="scientific">Tanacetum cinerariifolium</name>
    <name type="common">Dalmatian daisy</name>
    <name type="synonym">Chrysanthemum cinerariifolium</name>
    <dbReference type="NCBI Taxonomy" id="118510"/>
    <lineage>
        <taxon>Eukaryota</taxon>
        <taxon>Viridiplantae</taxon>
        <taxon>Streptophyta</taxon>
        <taxon>Embryophyta</taxon>
        <taxon>Tracheophyta</taxon>
        <taxon>Spermatophyta</taxon>
        <taxon>Magnoliopsida</taxon>
        <taxon>eudicotyledons</taxon>
        <taxon>Gunneridae</taxon>
        <taxon>Pentapetalae</taxon>
        <taxon>asterids</taxon>
        <taxon>campanulids</taxon>
        <taxon>Asterales</taxon>
        <taxon>Asteraceae</taxon>
        <taxon>Asteroideae</taxon>
        <taxon>Anthemideae</taxon>
        <taxon>Anthemidinae</taxon>
        <taxon>Tanacetum</taxon>
    </lineage>
</organism>
<comment type="caution">
    <text evidence="3">The sequence shown here is derived from an EMBL/GenBank/DDBJ whole genome shotgun (WGS) entry which is preliminary data.</text>
</comment>
<feature type="coiled-coil region" evidence="1">
    <location>
        <begin position="361"/>
        <end position="395"/>
    </location>
</feature>
<dbReference type="AlphaFoldDB" id="A0A6L2MJA5"/>
<name>A0A6L2MJA5_TANCI</name>
<reference evidence="3" key="1">
    <citation type="journal article" date="2019" name="Sci. Rep.">
        <title>Draft genome of Tanacetum cinerariifolium, the natural source of mosquito coil.</title>
        <authorList>
            <person name="Yamashiro T."/>
            <person name="Shiraishi A."/>
            <person name="Satake H."/>
            <person name="Nakayama K."/>
        </authorList>
    </citation>
    <scope>NUCLEOTIDE SEQUENCE</scope>
</reference>
<sequence>MRTRSRSRHKIAEPLRIEFLPQEDQFQEDPPEVPMADNRTMAQLLQAPTVGYEDAIVILEIVATNIELKHGLINLVQNKQFFGHDKDDPHAHIRYFNKITSTMRFFPPSKTTNLRTEITRFQQRFDESFSEVWDCFNDLLGTCPHHGFSELHQLDTFYNALNVNDQDSLNSAAEVSKVNSSSFTPAISFDVAELKDMVRALLLDKKNQSLPPAPSHTPASVKAIEPNCVTCGGTHSYQNCPSTSGNVYPDNIQEYASQAAAANYNQGNTGFRTQMVANQIRPPGFPPVQNNQNNYNRGNTFNQNRGCKFNQSNFNQSQLHRPQVNQPPAYQAPAYQAPIPKTQSVSQTDFERYVKANDAVLRNIQSQGQSTQNQCQNIRNQYQTVQSQLANLTDMRSKFMSSNTASSLGTPSPTPSKVMKQGIEVTKHQVKTPSSQSTASVQPLVAQSETPVSEPVVAPVSAPMPNLKLSIPYPSRRDNERRRDQANEQIEKFYEIFKNMSFENSFTDALILMPKFASTLKALIRNKEKLSEMARTPKNEHCSAVILNKLPKKLGDPGKFLIPCEFLGMDECFALADLGVSINLMPLSLWKELSLLELTLTCMTLELVDRSVSKPINIAKDVKLKLTDRALIDVHKGELTLRIGNEAITYNLDQTSRYSANYDQIMANKIDVTNEACEEYSQEVLGFSDVTASGSPTPSDDPIISSTSPTLTPFGDSNFLLFEEADAFLGLEDDPDSPKFDPSYYDLEGDILMLEAILNSEPSLSLPNHEKFVLSFKNELKACEAKTIKSSS</sequence>
<dbReference type="GO" id="GO:0003964">
    <property type="term" value="F:RNA-directed DNA polymerase activity"/>
    <property type="evidence" value="ECO:0007669"/>
    <property type="project" value="UniProtKB-KW"/>
</dbReference>
<evidence type="ECO:0000313" key="3">
    <source>
        <dbReference type="EMBL" id="GEU74041.1"/>
    </source>
</evidence>
<gene>
    <name evidence="3" type="ORF">Tci_046019</name>
</gene>
<keyword evidence="1" id="KW-0175">Coiled coil</keyword>
<dbReference type="Pfam" id="PF03732">
    <property type="entry name" value="Retrotrans_gag"/>
    <property type="match status" value="1"/>
</dbReference>
<dbReference type="InterPro" id="IPR021109">
    <property type="entry name" value="Peptidase_aspartic_dom_sf"/>
</dbReference>
<dbReference type="PANTHER" id="PTHR33067:SF9">
    <property type="entry name" value="RNA-DIRECTED DNA POLYMERASE"/>
    <property type="match status" value="1"/>
</dbReference>
<dbReference type="PANTHER" id="PTHR33067">
    <property type="entry name" value="RNA-DIRECTED DNA POLYMERASE-RELATED"/>
    <property type="match status" value="1"/>
</dbReference>
<proteinExistence type="predicted"/>
<protein>
    <submittedName>
        <fullName evidence="3">Reverse transcriptase domain-containing protein</fullName>
    </submittedName>
</protein>
<keyword evidence="3" id="KW-0548">Nucleotidyltransferase</keyword>
<dbReference type="EMBL" id="BKCJ010006808">
    <property type="protein sequence ID" value="GEU74041.1"/>
    <property type="molecule type" value="Genomic_DNA"/>
</dbReference>
<keyword evidence="3" id="KW-0808">Transferase</keyword>
<keyword evidence="3" id="KW-0695">RNA-directed DNA polymerase</keyword>